<evidence type="ECO:0000256" key="6">
    <source>
        <dbReference type="ARBA" id="ARBA00022989"/>
    </source>
</evidence>
<feature type="domain" description="Glycosyltransferase 2-like" evidence="9">
    <location>
        <begin position="7"/>
        <end position="144"/>
    </location>
</feature>
<dbReference type="InterPro" id="IPR001173">
    <property type="entry name" value="Glyco_trans_2-like"/>
</dbReference>
<dbReference type="InterPro" id="IPR029044">
    <property type="entry name" value="Nucleotide-diphossugar_trans"/>
</dbReference>
<dbReference type="PANTHER" id="PTHR48090:SF3">
    <property type="entry name" value="UNDECAPRENYL-PHOSPHATE 4-DEOXY-4-FORMAMIDO-L-ARABINOSE TRANSFERASE"/>
    <property type="match status" value="1"/>
</dbReference>
<accession>A0A9D9N7C0</accession>
<evidence type="ECO:0000256" key="1">
    <source>
        <dbReference type="ARBA" id="ARBA00022475"/>
    </source>
</evidence>
<feature type="transmembrane region" description="Helical" evidence="8">
    <location>
        <begin position="271"/>
        <end position="291"/>
    </location>
</feature>
<name>A0A9D9N7C0_9FIRM</name>
<dbReference type="Proteomes" id="UP000823618">
    <property type="component" value="Unassembled WGS sequence"/>
</dbReference>
<dbReference type="InterPro" id="IPR050256">
    <property type="entry name" value="Glycosyltransferase_2"/>
</dbReference>
<reference evidence="10" key="1">
    <citation type="submission" date="2020-10" db="EMBL/GenBank/DDBJ databases">
        <authorList>
            <person name="Gilroy R."/>
        </authorList>
    </citation>
    <scope>NUCLEOTIDE SEQUENCE</scope>
    <source>
        <strain evidence="10">E3-2379</strain>
    </source>
</reference>
<gene>
    <name evidence="10" type="ORF">IAC13_03415</name>
</gene>
<dbReference type="PANTHER" id="PTHR48090">
    <property type="entry name" value="UNDECAPRENYL-PHOSPHATE 4-DEOXY-4-FORMAMIDO-L-ARABINOSE TRANSFERASE-RELATED"/>
    <property type="match status" value="1"/>
</dbReference>
<comment type="caution">
    <text evidence="10">The sequence shown here is derived from an EMBL/GenBank/DDBJ whole genome shotgun (WGS) entry which is preliminary data.</text>
</comment>
<evidence type="ECO:0000256" key="5">
    <source>
        <dbReference type="ARBA" id="ARBA00022985"/>
    </source>
</evidence>
<keyword evidence="7 8" id="KW-0472">Membrane</keyword>
<evidence type="ECO:0000259" key="9">
    <source>
        <dbReference type="Pfam" id="PF00535"/>
    </source>
</evidence>
<keyword evidence="1" id="KW-1003">Cell membrane</keyword>
<keyword evidence="3" id="KW-0808">Transferase</keyword>
<keyword evidence="6 8" id="KW-1133">Transmembrane helix</keyword>
<protein>
    <submittedName>
        <fullName evidence="10">Glycosyltransferase family 2 protein</fullName>
    </submittedName>
</protein>
<evidence type="ECO:0000256" key="2">
    <source>
        <dbReference type="ARBA" id="ARBA00022676"/>
    </source>
</evidence>
<dbReference type="GO" id="GO:0009103">
    <property type="term" value="P:lipopolysaccharide biosynthetic process"/>
    <property type="evidence" value="ECO:0007669"/>
    <property type="project" value="UniProtKB-KW"/>
</dbReference>
<dbReference type="GO" id="GO:0005886">
    <property type="term" value="C:plasma membrane"/>
    <property type="evidence" value="ECO:0007669"/>
    <property type="project" value="TreeGrafter"/>
</dbReference>
<dbReference type="EMBL" id="JADIML010000094">
    <property type="protein sequence ID" value="MBO8462964.1"/>
    <property type="molecule type" value="Genomic_DNA"/>
</dbReference>
<evidence type="ECO:0000313" key="10">
    <source>
        <dbReference type="EMBL" id="MBO8462964.1"/>
    </source>
</evidence>
<organism evidence="10 11">
    <name type="scientific">Candidatus Scybalomonas excrementavium</name>
    <dbReference type="NCBI Taxonomy" id="2840943"/>
    <lineage>
        <taxon>Bacteria</taxon>
        <taxon>Bacillati</taxon>
        <taxon>Bacillota</taxon>
        <taxon>Clostridia</taxon>
        <taxon>Lachnospirales</taxon>
        <taxon>Lachnospiraceae</taxon>
        <taxon>Lachnospiraceae incertae sedis</taxon>
        <taxon>Candidatus Scybalomonas</taxon>
    </lineage>
</organism>
<dbReference type="SUPFAM" id="SSF53448">
    <property type="entry name" value="Nucleotide-diphospho-sugar transferases"/>
    <property type="match status" value="1"/>
</dbReference>
<keyword evidence="2" id="KW-0328">Glycosyltransferase</keyword>
<sequence length="335" mass="38750">MSKKMLSIVISVYNEEDVLKLFLKTIQEALKKMQEKQFDIWDYELIFVNDGSQDTSERILDEFAQKDTSIKVVHFSRNFGHEAAMIAGIDRAMGDFIICMDADLQNPPEEIPRMIAQYELGYDVILMARKENKDAGFRKNMTSKLFYGVFNAVSSVKFEQSVSDFFGISQTVAKILRSRYREVNRYLRGYIQNIGFQRVILEYKAKERVGGHSKYSFHKLFNVALDALTCFSKTPLRAGLYVGGISGVLSIGLLLYYGISYWIHKEGNGMILLCFFLFLFFTVLFLVLGIMGEYIGVLLEEVKDRPIYIVREERNQEEEFIDEKEVERTRGEKSN</sequence>
<evidence type="ECO:0000256" key="3">
    <source>
        <dbReference type="ARBA" id="ARBA00022679"/>
    </source>
</evidence>
<reference evidence="10" key="2">
    <citation type="journal article" date="2021" name="PeerJ">
        <title>Extensive microbial diversity within the chicken gut microbiome revealed by metagenomics and culture.</title>
        <authorList>
            <person name="Gilroy R."/>
            <person name="Ravi A."/>
            <person name="Getino M."/>
            <person name="Pursley I."/>
            <person name="Horton D.L."/>
            <person name="Alikhan N.F."/>
            <person name="Baker D."/>
            <person name="Gharbi K."/>
            <person name="Hall N."/>
            <person name="Watson M."/>
            <person name="Adriaenssens E.M."/>
            <person name="Foster-Nyarko E."/>
            <person name="Jarju S."/>
            <person name="Secka A."/>
            <person name="Antonio M."/>
            <person name="Oren A."/>
            <person name="Chaudhuri R.R."/>
            <person name="La Ragione R."/>
            <person name="Hildebrand F."/>
            <person name="Pallen M.J."/>
        </authorList>
    </citation>
    <scope>NUCLEOTIDE SEQUENCE</scope>
    <source>
        <strain evidence="10">E3-2379</strain>
    </source>
</reference>
<dbReference type="Gene3D" id="3.90.550.10">
    <property type="entry name" value="Spore Coat Polysaccharide Biosynthesis Protein SpsA, Chain A"/>
    <property type="match status" value="1"/>
</dbReference>
<evidence type="ECO:0000256" key="7">
    <source>
        <dbReference type="ARBA" id="ARBA00023136"/>
    </source>
</evidence>
<dbReference type="Pfam" id="PF00535">
    <property type="entry name" value="Glycos_transf_2"/>
    <property type="match status" value="1"/>
</dbReference>
<evidence type="ECO:0000256" key="4">
    <source>
        <dbReference type="ARBA" id="ARBA00022692"/>
    </source>
</evidence>
<keyword evidence="4 8" id="KW-0812">Transmembrane</keyword>
<feature type="transmembrane region" description="Helical" evidence="8">
    <location>
        <begin position="238"/>
        <end position="259"/>
    </location>
</feature>
<proteinExistence type="predicted"/>
<dbReference type="AlphaFoldDB" id="A0A9D9N7C0"/>
<keyword evidence="5" id="KW-0448">Lipopolysaccharide biosynthesis</keyword>
<dbReference type="GO" id="GO:0016757">
    <property type="term" value="F:glycosyltransferase activity"/>
    <property type="evidence" value="ECO:0007669"/>
    <property type="project" value="UniProtKB-KW"/>
</dbReference>
<evidence type="ECO:0000256" key="8">
    <source>
        <dbReference type="SAM" id="Phobius"/>
    </source>
</evidence>
<dbReference type="CDD" id="cd04187">
    <property type="entry name" value="DPM1_like_bac"/>
    <property type="match status" value="1"/>
</dbReference>
<evidence type="ECO:0000313" key="11">
    <source>
        <dbReference type="Proteomes" id="UP000823618"/>
    </source>
</evidence>